<feature type="region of interest" description="Disordered" evidence="1">
    <location>
        <begin position="1"/>
        <end position="20"/>
    </location>
</feature>
<dbReference type="EMBL" id="AP028910">
    <property type="protein sequence ID" value="BES89930.1"/>
    <property type="molecule type" value="Genomic_DNA"/>
</dbReference>
<proteinExistence type="predicted"/>
<sequence>MKQSAQCEPDLSASPNAKANDGNRLMILTNVNELHDWQSTVISPECRNCVGLSPFESVFSWQLDVNSTR</sequence>
<keyword evidence="3" id="KW-1185">Reference proteome</keyword>
<name>A0ABN7ACD4_9HEMI</name>
<protein>
    <submittedName>
        <fullName evidence="2">Uncharacterized protein</fullName>
    </submittedName>
</protein>
<evidence type="ECO:0000313" key="3">
    <source>
        <dbReference type="Proteomes" id="UP001307889"/>
    </source>
</evidence>
<organism evidence="2 3">
    <name type="scientific">Nesidiocoris tenuis</name>
    <dbReference type="NCBI Taxonomy" id="355587"/>
    <lineage>
        <taxon>Eukaryota</taxon>
        <taxon>Metazoa</taxon>
        <taxon>Ecdysozoa</taxon>
        <taxon>Arthropoda</taxon>
        <taxon>Hexapoda</taxon>
        <taxon>Insecta</taxon>
        <taxon>Pterygota</taxon>
        <taxon>Neoptera</taxon>
        <taxon>Paraneoptera</taxon>
        <taxon>Hemiptera</taxon>
        <taxon>Heteroptera</taxon>
        <taxon>Panheteroptera</taxon>
        <taxon>Cimicomorpha</taxon>
        <taxon>Miridae</taxon>
        <taxon>Dicyphina</taxon>
        <taxon>Nesidiocoris</taxon>
    </lineage>
</organism>
<dbReference type="Proteomes" id="UP001307889">
    <property type="component" value="Chromosome 2"/>
</dbReference>
<accession>A0ABN7ACD4</accession>
<reference evidence="2 3" key="1">
    <citation type="submission" date="2023-09" db="EMBL/GenBank/DDBJ databases">
        <title>Nesidiocoris tenuis whole genome shotgun sequence.</title>
        <authorList>
            <person name="Shibata T."/>
            <person name="Shimoda M."/>
            <person name="Kobayashi T."/>
            <person name="Uehara T."/>
        </authorList>
    </citation>
    <scope>NUCLEOTIDE SEQUENCE [LARGE SCALE GENOMIC DNA]</scope>
    <source>
        <strain evidence="2 3">Japan</strain>
    </source>
</reference>
<evidence type="ECO:0000256" key="1">
    <source>
        <dbReference type="SAM" id="MobiDB-lite"/>
    </source>
</evidence>
<evidence type="ECO:0000313" key="2">
    <source>
        <dbReference type="EMBL" id="BES89930.1"/>
    </source>
</evidence>
<gene>
    <name evidence="2" type="ORF">NTJ_02737</name>
</gene>